<keyword evidence="4" id="KW-0067">ATP-binding</keyword>
<keyword evidence="2" id="KW-0378">Hydrolase</keyword>
<reference evidence="6 7" key="1">
    <citation type="submission" date="2023-03" db="EMBL/GenBank/DDBJ databases">
        <title>Paludisphaera mucosa sp. nov. a novel planctomycete from northern fen.</title>
        <authorList>
            <person name="Ivanova A."/>
        </authorList>
    </citation>
    <scope>NUCLEOTIDE SEQUENCE [LARGE SCALE GENOMIC DNA]</scope>
    <source>
        <strain evidence="6 7">Pla2</strain>
    </source>
</reference>
<organism evidence="6 7">
    <name type="scientific">Paludisphaera mucosa</name>
    <dbReference type="NCBI Taxonomy" id="3030827"/>
    <lineage>
        <taxon>Bacteria</taxon>
        <taxon>Pseudomonadati</taxon>
        <taxon>Planctomycetota</taxon>
        <taxon>Planctomycetia</taxon>
        <taxon>Isosphaerales</taxon>
        <taxon>Isosphaeraceae</taxon>
        <taxon>Paludisphaera</taxon>
    </lineage>
</organism>
<proteinExistence type="predicted"/>
<dbReference type="InterPro" id="IPR006500">
    <property type="entry name" value="Helicase_put_C_phage/plasmid"/>
</dbReference>
<dbReference type="RefSeq" id="WP_277859624.1">
    <property type="nucleotide sequence ID" value="NZ_JARRAG010000001.1"/>
</dbReference>
<dbReference type="InterPro" id="IPR004968">
    <property type="entry name" value="DNA_primase/NTPase_C"/>
</dbReference>
<comment type="caution">
    <text evidence="6">The sequence shown here is derived from an EMBL/GenBank/DDBJ whole genome shotgun (WGS) entry which is preliminary data.</text>
</comment>
<gene>
    <name evidence="6" type="ORF">PZE19_05790</name>
</gene>
<evidence type="ECO:0000256" key="1">
    <source>
        <dbReference type="ARBA" id="ARBA00022741"/>
    </source>
</evidence>
<evidence type="ECO:0000259" key="5">
    <source>
        <dbReference type="PROSITE" id="PS51206"/>
    </source>
</evidence>
<keyword evidence="1" id="KW-0547">Nucleotide-binding</keyword>
<dbReference type="PROSITE" id="PS51206">
    <property type="entry name" value="SF3_HELICASE_1"/>
    <property type="match status" value="1"/>
</dbReference>
<accession>A0ABT6F6Q7</accession>
<dbReference type="InterPro" id="IPR045455">
    <property type="entry name" value="NrS-1_pol-like_helicase"/>
</dbReference>
<evidence type="ECO:0000256" key="2">
    <source>
        <dbReference type="ARBA" id="ARBA00022801"/>
    </source>
</evidence>
<sequence>MAIIANASPADDSPDPLRCDAADKIQGVLRMLALGPVVELRAPRVSRAGTDVTHVETAIYPTDGEGLRKLARDARALSPRAEAVFVTLNDLRPDLKGAATDADVTRRVWLLVDVDPVRPAGVSSTDAEKQAAWQVALSIRDGLEGRGWPRPILADSGNGFHLLYRVDLPADDGGLVARVLAALGAEFDTDLAKVDRTIGNSSRICKLYGTLARKGRSTAERPHRAAFVLEAFHPMEVVPTALLEGLAGPAEGTAATKAPRPAPSAGGIVARDLGEDPVEAYATKALEEEVRLVSTTPNGHRNHQLFKSSAALRELVNAGTLDGPTVEWRLRDAARIAGLADAEIETTLGSARRKTQGKSRSLEHVGRPATRTVVDPADDQVRKGEEDWELLAEGYMRERRRHGENSTILFWNDEWHTWDAGAWSRTSPRVVSAGVTKHCLAHFRRRAKATGATMRNVGTRTVGNVMTILGAKALVDPRDVLEQPAWLGVAGPPPAECLNCRNGILHLPTAIEKGPEAALTPPTPRFFAANVLDYDFDPEAPRPERWLSFLKEVWPDDPESILCLQQWFGYLLTPDTSQQKILLMLGPSRAGKGTIVHVLRRLLGRENTTAPTLSKLGGQFGCQALIGKLAAFCGESRMSGRSDSQAIVERLLSISGEDPQSIERKNLVDWEGRITARFVMSANELPRLGDYSNAMPNRLIVLRFLRSFVGREDTELRSKLDAETSGILLWAVRGWERLREAGRFVQPASGLEKIAQFKEANNPIGAFLAECCETGVDHLVSKSKLYEAWTTWCKANGRDHPGSKQGLSIGISTVLEGLGVEFGEVVPRDGERRVRAWKGLKLRDDLAAY</sequence>
<dbReference type="SUPFAM" id="SSF52540">
    <property type="entry name" value="P-loop containing nucleoside triphosphate hydrolases"/>
    <property type="match status" value="1"/>
</dbReference>
<dbReference type="NCBIfam" id="TIGR01613">
    <property type="entry name" value="primase_Cterm"/>
    <property type="match status" value="1"/>
</dbReference>
<dbReference type="Proteomes" id="UP001216907">
    <property type="component" value="Unassembled WGS sequence"/>
</dbReference>
<dbReference type="InterPro" id="IPR014818">
    <property type="entry name" value="Phage/plasmid_primase_P4_C"/>
</dbReference>
<keyword evidence="7" id="KW-1185">Reference proteome</keyword>
<name>A0ABT6F6Q7_9BACT</name>
<protein>
    <submittedName>
        <fullName evidence="6">Phage/plasmid primase, P4 family</fullName>
    </submittedName>
</protein>
<dbReference type="Gene3D" id="3.40.50.300">
    <property type="entry name" value="P-loop containing nucleotide triphosphate hydrolases"/>
    <property type="match status" value="1"/>
</dbReference>
<evidence type="ECO:0000256" key="4">
    <source>
        <dbReference type="ARBA" id="ARBA00022840"/>
    </source>
</evidence>
<dbReference type="Pfam" id="PF19263">
    <property type="entry name" value="DUF5906"/>
    <property type="match status" value="1"/>
</dbReference>
<dbReference type="EMBL" id="JARRAG010000001">
    <property type="protein sequence ID" value="MDG3003270.1"/>
    <property type="molecule type" value="Genomic_DNA"/>
</dbReference>
<dbReference type="Pfam" id="PF08706">
    <property type="entry name" value="D5_N"/>
    <property type="match status" value="1"/>
</dbReference>
<evidence type="ECO:0000256" key="3">
    <source>
        <dbReference type="ARBA" id="ARBA00022806"/>
    </source>
</evidence>
<dbReference type="Pfam" id="PF03288">
    <property type="entry name" value="Pox_D5"/>
    <property type="match status" value="1"/>
</dbReference>
<dbReference type="InterPro" id="IPR014015">
    <property type="entry name" value="Helicase_SF3_DNA-vir"/>
</dbReference>
<evidence type="ECO:0000313" key="6">
    <source>
        <dbReference type="EMBL" id="MDG3003270.1"/>
    </source>
</evidence>
<dbReference type="PANTHER" id="PTHR35372:SF2">
    <property type="entry name" value="SF3 HELICASE DOMAIN-CONTAINING PROTEIN"/>
    <property type="match status" value="1"/>
</dbReference>
<dbReference type="PANTHER" id="PTHR35372">
    <property type="entry name" value="ATP BINDING PROTEIN-RELATED"/>
    <property type="match status" value="1"/>
</dbReference>
<evidence type="ECO:0000313" key="7">
    <source>
        <dbReference type="Proteomes" id="UP001216907"/>
    </source>
</evidence>
<dbReference type="InterPro" id="IPR027417">
    <property type="entry name" value="P-loop_NTPase"/>
</dbReference>
<dbReference type="InterPro" id="IPR051620">
    <property type="entry name" value="ORF904-like_C"/>
</dbReference>
<feature type="domain" description="SF3 helicase" evidence="5">
    <location>
        <begin position="559"/>
        <end position="717"/>
    </location>
</feature>
<keyword evidence="3" id="KW-0347">Helicase</keyword>